<comment type="caution">
    <text evidence="1">The sequence shown here is derived from an EMBL/GenBank/DDBJ whole genome shotgun (WGS) entry which is preliminary data.</text>
</comment>
<dbReference type="EMBL" id="BJZV01000001">
    <property type="protein sequence ID" value="GEP08494.1"/>
    <property type="molecule type" value="Genomic_DNA"/>
</dbReference>
<evidence type="ECO:0008006" key="3">
    <source>
        <dbReference type="Google" id="ProtNLM"/>
    </source>
</evidence>
<organism evidence="1 2">
    <name type="scientific">Methylobacterium gnaphalii</name>
    <dbReference type="NCBI Taxonomy" id="1010610"/>
    <lineage>
        <taxon>Bacteria</taxon>
        <taxon>Pseudomonadati</taxon>
        <taxon>Pseudomonadota</taxon>
        <taxon>Alphaproteobacteria</taxon>
        <taxon>Hyphomicrobiales</taxon>
        <taxon>Methylobacteriaceae</taxon>
        <taxon>Methylobacterium</taxon>
    </lineage>
</organism>
<dbReference type="Proteomes" id="UP000321750">
    <property type="component" value="Unassembled WGS sequence"/>
</dbReference>
<keyword evidence="2" id="KW-1185">Reference proteome</keyword>
<evidence type="ECO:0000313" key="1">
    <source>
        <dbReference type="EMBL" id="GEP08494.1"/>
    </source>
</evidence>
<sequence length="137" mass="14347">MGTNRSALRVVLAAGLGAVGLPAGGCMKADPGKPAPAAAGTTRERVAALALRQVDFGAISLIPVRFEKSRIAGPFEDGGRILYCVTSHMTGRSFGKGERPKAVIRDEGGVLTILRDENEVCEGHRTEPFTELDSAKG</sequence>
<dbReference type="AlphaFoldDB" id="A0A512JEX9"/>
<proteinExistence type="predicted"/>
<dbReference type="OrthoDB" id="7995060at2"/>
<dbReference type="RefSeq" id="WP_147044826.1">
    <property type="nucleotide sequence ID" value="NZ_BJZV01000001.1"/>
</dbReference>
<gene>
    <name evidence="1" type="ORF">MGN01_03390</name>
</gene>
<reference evidence="1 2" key="1">
    <citation type="submission" date="2019-07" db="EMBL/GenBank/DDBJ databases">
        <title>Whole genome shotgun sequence of Methylobacterium gnaphalii NBRC 107716.</title>
        <authorList>
            <person name="Hosoyama A."/>
            <person name="Uohara A."/>
            <person name="Ohji S."/>
            <person name="Ichikawa N."/>
        </authorList>
    </citation>
    <scope>NUCLEOTIDE SEQUENCE [LARGE SCALE GENOMIC DNA]</scope>
    <source>
        <strain evidence="1 2">NBRC 107716</strain>
    </source>
</reference>
<protein>
    <recommendedName>
        <fullName evidence="3">Lipoprotein</fullName>
    </recommendedName>
</protein>
<evidence type="ECO:0000313" key="2">
    <source>
        <dbReference type="Proteomes" id="UP000321750"/>
    </source>
</evidence>
<name>A0A512JEX9_9HYPH</name>
<accession>A0A512JEX9</accession>